<gene>
    <name evidence="4" type="ORF">F0U60_35950</name>
</gene>
<evidence type="ECO:0000256" key="3">
    <source>
        <dbReference type="SAM" id="MobiDB-lite"/>
    </source>
</evidence>
<feature type="compositionally biased region" description="Basic and acidic residues" evidence="3">
    <location>
        <begin position="389"/>
        <end position="403"/>
    </location>
</feature>
<dbReference type="Gene3D" id="3.40.910.10">
    <property type="entry name" value="Deoxyhypusine synthase"/>
    <property type="match status" value="1"/>
</dbReference>
<feature type="region of interest" description="Disordered" evidence="3">
    <location>
        <begin position="381"/>
        <end position="403"/>
    </location>
</feature>
<dbReference type="InterPro" id="IPR002773">
    <property type="entry name" value="Deoxyhypusine_synthase"/>
</dbReference>
<dbReference type="Pfam" id="PF01916">
    <property type="entry name" value="DS"/>
    <property type="match status" value="1"/>
</dbReference>
<dbReference type="InterPro" id="IPR036982">
    <property type="entry name" value="Deoxyhypusine_synthase_sf"/>
</dbReference>
<dbReference type="SUPFAM" id="SSF52467">
    <property type="entry name" value="DHS-like NAD/FAD-binding domain"/>
    <property type="match status" value="1"/>
</dbReference>
<dbReference type="EMBL" id="CP043494">
    <property type="protein sequence ID" value="WNG48914.1"/>
    <property type="molecule type" value="Genomic_DNA"/>
</dbReference>
<dbReference type="RefSeq" id="WP_395806575.1">
    <property type="nucleotide sequence ID" value="NZ_CP043494.1"/>
</dbReference>
<sequence>MAKTPSNSKKNLRSHYSGARKADPRPITGKESPTELLEHAFSAYVGRQERTAFELMRRSMEVDASIFLTLSGAMTPAGLHQSCIIPLIEKGIISALTTTGANLYHDAHRIIGHAIREVNPNAGDLQYRLARIIRIYDLGFWEEALLDTDRLFSALLRRPEFQRKMTTPEFHYLLGKNIQAIEKQLGVKQPSLLSTCYKYGVPIFVGAVQDGSIFLNAVKLKRLLGAEFKFEIDINDDVYWMSAIQHYCRHHFSNKMAIWILGGGVPKNYTLQGEPLLDQILGVPTDGFDIDVQFCVDPVDNGALSSCPAGEGHTWGKVSMEAVEAGSMYVHTDVTAVFPWLTHALLSDTKMKRKPRRLMDVMQEAVAFLDKDVQKRRKSLMKTIDWSPDEPKPNPDEHNAYVR</sequence>
<evidence type="ECO:0000313" key="4">
    <source>
        <dbReference type="EMBL" id="WNG48914.1"/>
    </source>
</evidence>
<name>A0ABY9X0N7_9BACT</name>
<comment type="similarity">
    <text evidence="1">Belongs to the deoxyhypusine synthase family.</text>
</comment>
<evidence type="ECO:0000256" key="1">
    <source>
        <dbReference type="ARBA" id="ARBA00009892"/>
    </source>
</evidence>
<feature type="region of interest" description="Disordered" evidence="3">
    <location>
        <begin position="1"/>
        <end position="32"/>
    </location>
</feature>
<dbReference type="Proteomes" id="UP001611383">
    <property type="component" value="Chromosome"/>
</dbReference>
<reference evidence="4 5" key="1">
    <citation type="submission" date="2019-08" db="EMBL/GenBank/DDBJ databases">
        <title>Archangium and Cystobacter genomes.</title>
        <authorList>
            <person name="Chen I.-C.K."/>
            <person name="Wielgoss S."/>
        </authorList>
    </citation>
    <scope>NUCLEOTIDE SEQUENCE [LARGE SCALE GENOMIC DNA]</scope>
    <source>
        <strain evidence="4 5">Cbm 6</strain>
    </source>
</reference>
<keyword evidence="5" id="KW-1185">Reference proteome</keyword>
<organism evidence="4 5">
    <name type="scientific">Archangium minus</name>
    <dbReference type="NCBI Taxonomy" id="83450"/>
    <lineage>
        <taxon>Bacteria</taxon>
        <taxon>Pseudomonadati</taxon>
        <taxon>Myxococcota</taxon>
        <taxon>Myxococcia</taxon>
        <taxon>Myxococcales</taxon>
        <taxon>Cystobacterineae</taxon>
        <taxon>Archangiaceae</taxon>
        <taxon>Archangium</taxon>
    </lineage>
</organism>
<proteinExistence type="inferred from homology"/>
<evidence type="ECO:0000313" key="5">
    <source>
        <dbReference type="Proteomes" id="UP001611383"/>
    </source>
</evidence>
<dbReference type="InterPro" id="IPR029035">
    <property type="entry name" value="DHS-like_NAD/FAD-binding_dom"/>
</dbReference>
<dbReference type="PANTHER" id="PTHR11703">
    <property type="entry name" value="DEOXYHYPUSINE SYNTHASE"/>
    <property type="match status" value="1"/>
</dbReference>
<dbReference type="PANTHER" id="PTHR11703:SF2">
    <property type="entry name" value="DEOXYHYPUSINE SYNTHASE-LIKE PROTEIN"/>
    <property type="match status" value="1"/>
</dbReference>
<protein>
    <submittedName>
        <fullName evidence="4">Deoxyhypusine synthase</fullName>
    </submittedName>
</protein>
<evidence type="ECO:0000256" key="2">
    <source>
        <dbReference type="ARBA" id="ARBA00022679"/>
    </source>
</evidence>
<accession>A0ABY9X0N7</accession>
<keyword evidence="2" id="KW-0808">Transferase</keyword>